<name>A0AAE4ANM4_9BACT</name>
<dbReference type="GO" id="GO:0000166">
    <property type="term" value="F:nucleotide binding"/>
    <property type="evidence" value="ECO:0007669"/>
    <property type="project" value="InterPro"/>
</dbReference>
<feature type="domain" description="GFO/IDH/MocA-like oxidoreductase" evidence="4">
    <location>
        <begin position="165"/>
        <end position="286"/>
    </location>
</feature>
<evidence type="ECO:0000313" key="6">
    <source>
        <dbReference type="Proteomes" id="UP001238163"/>
    </source>
</evidence>
<evidence type="ECO:0000256" key="2">
    <source>
        <dbReference type="SAM" id="MobiDB-lite"/>
    </source>
</evidence>
<feature type="region of interest" description="Disordered" evidence="2">
    <location>
        <begin position="1"/>
        <end position="23"/>
    </location>
</feature>
<dbReference type="SUPFAM" id="SSF55347">
    <property type="entry name" value="Glyceraldehyde-3-phosphate dehydrogenase-like, C-terminal domain"/>
    <property type="match status" value="1"/>
</dbReference>
<dbReference type="Gene3D" id="3.30.360.10">
    <property type="entry name" value="Dihydrodipicolinate Reductase, domain 2"/>
    <property type="match status" value="1"/>
</dbReference>
<reference evidence="5" key="1">
    <citation type="submission" date="2023-07" db="EMBL/GenBank/DDBJ databases">
        <title>Genomic Encyclopedia of Type Strains, Phase IV (KMG-IV): sequencing the most valuable type-strain genomes for metagenomic binning, comparative biology and taxonomic classification.</title>
        <authorList>
            <person name="Goeker M."/>
        </authorList>
    </citation>
    <scope>NUCLEOTIDE SEQUENCE</scope>
    <source>
        <strain evidence="5">DSM 24202</strain>
    </source>
</reference>
<dbReference type="AlphaFoldDB" id="A0AAE4ANM4"/>
<keyword evidence="1" id="KW-0560">Oxidoreductase</keyword>
<dbReference type="PANTHER" id="PTHR43818">
    <property type="entry name" value="BCDNA.GH03377"/>
    <property type="match status" value="1"/>
</dbReference>
<dbReference type="Pfam" id="PF01408">
    <property type="entry name" value="GFO_IDH_MocA"/>
    <property type="match status" value="1"/>
</dbReference>
<dbReference type="Pfam" id="PF22725">
    <property type="entry name" value="GFO_IDH_MocA_C3"/>
    <property type="match status" value="1"/>
</dbReference>
<accession>A0AAE4ANM4</accession>
<evidence type="ECO:0000256" key="1">
    <source>
        <dbReference type="ARBA" id="ARBA00023002"/>
    </source>
</evidence>
<dbReference type="Gene3D" id="3.40.50.720">
    <property type="entry name" value="NAD(P)-binding Rossmann-like Domain"/>
    <property type="match status" value="1"/>
</dbReference>
<feature type="compositionally biased region" description="Polar residues" evidence="2">
    <location>
        <begin position="8"/>
        <end position="17"/>
    </location>
</feature>
<evidence type="ECO:0000313" key="5">
    <source>
        <dbReference type="EMBL" id="MDQ0289063.1"/>
    </source>
</evidence>
<feature type="domain" description="Gfo/Idh/MocA-like oxidoreductase N-terminal" evidence="3">
    <location>
        <begin position="37"/>
        <end position="151"/>
    </location>
</feature>
<organism evidence="5 6">
    <name type="scientific">Oligosphaera ethanolica</name>
    <dbReference type="NCBI Taxonomy" id="760260"/>
    <lineage>
        <taxon>Bacteria</taxon>
        <taxon>Pseudomonadati</taxon>
        <taxon>Lentisphaerota</taxon>
        <taxon>Oligosphaeria</taxon>
        <taxon>Oligosphaerales</taxon>
        <taxon>Oligosphaeraceae</taxon>
        <taxon>Oligosphaera</taxon>
    </lineage>
</organism>
<dbReference type="PANTHER" id="PTHR43818:SF11">
    <property type="entry name" value="BCDNA.GH03377"/>
    <property type="match status" value="1"/>
</dbReference>
<keyword evidence="6" id="KW-1185">Reference proteome</keyword>
<dbReference type="EMBL" id="JAUSVL010000001">
    <property type="protein sequence ID" value="MDQ0289063.1"/>
    <property type="molecule type" value="Genomic_DNA"/>
</dbReference>
<proteinExistence type="predicted"/>
<dbReference type="GO" id="GO:0016491">
    <property type="term" value="F:oxidoreductase activity"/>
    <property type="evidence" value="ECO:0007669"/>
    <property type="project" value="UniProtKB-KW"/>
</dbReference>
<dbReference type="SUPFAM" id="SSF51735">
    <property type="entry name" value="NAD(P)-binding Rossmann-fold domains"/>
    <property type="match status" value="1"/>
</dbReference>
<dbReference type="InterPro" id="IPR036291">
    <property type="entry name" value="NAD(P)-bd_dom_sf"/>
</dbReference>
<protein>
    <submittedName>
        <fullName evidence="5">Dehydrogenase</fullName>
    </submittedName>
</protein>
<evidence type="ECO:0000259" key="4">
    <source>
        <dbReference type="Pfam" id="PF22725"/>
    </source>
</evidence>
<dbReference type="Proteomes" id="UP001238163">
    <property type="component" value="Unassembled WGS sequence"/>
</dbReference>
<evidence type="ECO:0000259" key="3">
    <source>
        <dbReference type="Pfam" id="PF01408"/>
    </source>
</evidence>
<dbReference type="InterPro" id="IPR050463">
    <property type="entry name" value="Gfo/Idh/MocA_oxidrdct_glycsds"/>
</dbReference>
<dbReference type="RefSeq" id="WP_307260406.1">
    <property type="nucleotide sequence ID" value="NZ_JAUSVL010000001.1"/>
</dbReference>
<comment type="caution">
    <text evidence="5">The sequence shown here is derived from an EMBL/GenBank/DDBJ whole genome shotgun (WGS) entry which is preliminary data.</text>
</comment>
<sequence length="375" mass="41253">MSIGATMPTPSNGSMSCHTAPAASPRHEFQAGGKMVRWLLVGPGDIAHNRVAPALCAARNSQLVAVCGRSPKRAESLARANNVSTIYYDYDQALAEADVDAVYIATPHHLHVDMCLKALAANKHILCEKPLGIHSAECLRLLDAVKKSDRVTCCSNYRLFTNQFKTTYRLIQDGTIGDLVGGWAHDEENYYNPSNAPLRKELGMSPILGFGFYLLNLSLVLFGMPSEVFACMSSCNCDHQPDYDIDDLENIILRYPNGAQFSIILNMTAKAPLRHAYQFYGSKGRIYWPECPPHFNSPIYKVAHPNGYEEIPESFSGDTRGVRPNWHLPMIEDFVRAVQTNTSPLCTIESAVKTAVITDAIIKSAASGRAEKVTA</sequence>
<dbReference type="InterPro" id="IPR000683">
    <property type="entry name" value="Gfo/Idh/MocA-like_OxRdtase_N"/>
</dbReference>
<gene>
    <name evidence="5" type="ORF">J3R75_001170</name>
</gene>
<dbReference type="InterPro" id="IPR055170">
    <property type="entry name" value="GFO_IDH_MocA-like_dom"/>
</dbReference>